<organism evidence="2 3">
    <name type="scientific">Trifolium medium</name>
    <dbReference type="NCBI Taxonomy" id="97028"/>
    <lineage>
        <taxon>Eukaryota</taxon>
        <taxon>Viridiplantae</taxon>
        <taxon>Streptophyta</taxon>
        <taxon>Embryophyta</taxon>
        <taxon>Tracheophyta</taxon>
        <taxon>Spermatophyta</taxon>
        <taxon>Magnoliopsida</taxon>
        <taxon>eudicotyledons</taxon>
        <taxon>Gunneridae</taxon>
        <taxon>Pentapetalae</taxon>
        <taxon>rosids</taxon>
        <taxon>fabids</taxon>
        <taxon>Fabales</taxon>
        <taxon>Fabaceae</taxon>
        <taxon>Papilionoideae</taxon>
        <taxon>50 kb inversion clade</taxon>
        <taxon>NPAAA clade</taxon>
        <taxon>Hologalegina</taxon>
        <taxon>IRL clade</taxon>
        <taxon>Trifolieae</taxon>
        <taxon>Trifolium</taxon>
    </lineage>
</organism>
<accession>A0A392VUY5</accession>
<feature type="region of interest" description="Disordered" evidence="1">
    <location>
        <begin position="1"/>
        <end position="23"/>
    </location>
</feature>
<dbReference type="EMBL" id="LXQA011239292">
    <property type="protein sequence ID" value="MCI90250.1"/>
    <property type="molecule type" value="Genomic_DNA"/>
</dbReference>
<name>A0A392VUY5_9FABA</name>
<dbReference type="AlphaFoldDB" id="A0A392VUY5"/>
<reference evidence="2 3" key="1">
    <citation type="journal article" date="2018" name="Front. Plant Sci.">
        <title>Red Clover (Trifolium pratense) and Zigzag Clover (T. medium) - A Picture of Genomic Similarities and Differences.</title>
        <authorList>
            <person name="Dluhosova J."/>
            <person name="Istvanek J."/>
            <person name="Nedelnik J."/>
            <person name="Repkova J."/>
        </authorList>
    </citation>
    <scope>NUCLEOTIDE SEQUENCE [LARGE SCALE GENOMIC DNA]</scope>
    <source>
        <strain evidence="3">cv. 10/8</strain>
        <tissue evidence="2">Leaf</tissue>
    </source>
</reference>
<proteinExistence type="predicted"/>
<evidence type="ECO:0000313" key="2">
    <source>
        <dbReference type="EMBL" id="MCI90250.1"/>
    </source>
</evidence>
<feature type="non-terminal residue" evidence="2">
    <location>
        <position position="48"/>
    </location>
</feature>
<comment type="caution">
    <text evidence="2">The sequence shown here is derived from an EMBL/GenBank/DDBJ whole genome shotgun (WGS) entry which is preliminary data.</text>
</comment>
<evidence type="ECO:0000256" key="1">
    <source>
        <dbReference type="SAM" id="MobiDB-lite"/>
    </source>
</evidence>
<keyword evidence="3" id="KW-1185">Reference proteome</keyword>
<evidence type="ECO:0000313" key="3">
    <source>
        <dbReference type="Proteomes" id="UP000265520"/>
    </source>
</evidence>
<protein>
    <submittedName>
        <fullName evidence="2">Uncharacterized protein</fullName>
    </submittedName>
</protein>
<feature type="compositionally biased region" description="Basic and acidic residues" evidence="1">
    <location>
        <begin position="1"/>
        <end position="10"/>
    </location>
</feature>
<sequence length="48" mass="5596">MEGGQRRELHLAASPHHHQASCCDSDDWRRDITDLWRLKDLSLDVVLL</sequence>
<dbReference type="Proteomes" id="UP000265520">
    <property type="component" value="Unassembled WGS sequence"/>
</dbReference>